<dbReference type="SMART" id="SM00823">
    <property type="entry name" value="PKS_PP"/>
    <property type="match status" value="1"/>
</dbReference>
<dbReference type="Gene3D" id="1.10.1200.10">
    <property type="entry name" value="ACP-like"/>
    <property type="match status" value="1"/>
</dbReference>
<dbReference type="PANTHER" id="PTHR43775">
    <property type="entry name" value="FATTY ACID SYNTHASE"/>
    <property type="match status" value="1"/>
</dbReference>
<dbReference type="InterPro" id="IPR049551">
    <property type="entry name" value="PKS_DH_C"/>
</dbReference>
<dbReference type="EMBL" id="JAAGLU010000049">
    <property type="protein sequence ID" value="NEC91823.1"/>
    <property type="molecule type" value="Genomic_DNA"/>
</dbReference>
<evidence type="ECO:0000256" key="2">
    <source>
        <dbReference type="ARBA" id="ARBA00022553"/>
    </source>
</evidence>
<name>A0A6B3C4Z8_9ACTN</name>
<dbReference type="Pfam" id="PF22953">
    <property type="entry name" value="SpnB_Rossmann"/>
    <property type="match status" value="1"/>
</dbReference>
<reference evidence="8" key="1">
    <citation type="submission" date="2020-01" db="EMBL/GenBank/DDBJ databases">
        <title>Insect and environment-associated Actinomycetes.</title>
        <authorList>
            <person name="Currrie C."/>
            <person name="Chevrette M."/>
            <person name="Carlson C."/>
            <person name="Stubbendieck R."/>
            <person name="Wendt-Pienkowski E."/>
        </authorList>
    </citation>
    <scope>NUCLEOTIDE SEQUENCE</scope>
    <source>
        <strain evidence="8">SID12501</strain>
    </source>
</reference>
<dbReference type="InterPro" id="IPR013154">
    <property type="entry name" value="ADH-like_N"/>
</dbReference>
<dbReference type="PROSITE" id="PS52019">
    <property type="entry name" value="PKS_MFAS_DH"/>
    <property type="match status" value="1"/>
</dbReference>
<dbReference type="Gene3D" id="3.90.180.10">
    <property type="entry name" value="Medium-chain alcohol dehydrogenases, catalytic domain"/>
    <property type="match status" value="1"/>
</dbReference>
<dbReference type="CDD" id="cd08956">
    <property type="entry name" value="KR_3_FAS_SDR_x"/>
    <property type="match status" value="1"/>
</dbReference>
<dbReference type="GO" id="GO:0016491">
    <property type="term" value="F:oxidoreductase activity"/>
    <property type="evidence" value="ECO:0007669"/>
    <property type="project" value="InterPro"/>
</dbReference>
<dbReference type="SUPFAM" id="SSF47336">
    <property type="entry name" value="ACP-like"/>
    <property type="match status" value="1"/>
</dbReference>
<dbReference type="SMART" id="SM00829">
    <property type="entry name" value="PKS_ER"/>
    <property type="match status" value="1"/>
</dbReference>
<dbReference type="InterPro" id="IPR020843">
    <property type="entry name" value="ER"/>
</dbReference>
<protein>
    <submittedName>
        <fullName evidence="8">SDR family NAD(P)-dependent oxidoreductase</fullName>
    </submittedName>
</protein>
<feature type="region of interest" description="C-terminal hotdog fold" evidence="5">
    <location>
        <begin position="198"/>
        <end position="336"/>
    </location>
</feature>
<dbReference type="Pfam" id="PF08659">
    <property type="entry name" value="KR"/>
    <property type="match status" value="1"/>
</dbReference>
<dbReference type="PROSITE" id="PS50075">
    <property type="entry name" value="CARRIER"/>
    <property type="match status" value="1"/>
</dbReference>
<dbReference type="PANTHER" id="PTHR43775:SF51">
    <property type="entry name" value="INACTIVE PHENOLPHTHIOCEROL SYNTHESIS POLYKETIDE SYNTHASE TYPE I PKS1-RELATED"/>
    <property type="match status" value="1"/>
</dbReference>
<dbReference type="PROSITE" id="PS01162">
    <property type="entry name" value="QOR_ZETA_CRYSTAL"/>
    <property type="match status" value="1"/>
</dbReference>
<dbReference type="GO" id="GO:0006633">
    <property type="term" value="P:fatty acid biosynthetic process"/>
    <property type="evidence" value="ECO:0007669"/>
    <property type="project" value="TreeGrafter"/>
</dbReference>
<dbReference type="InterPro" id="IPR036291">
    <property type="entry name" value="NAD(P)-bd_dom_sf"/>
</dbReference>
<sequence>LLLSLGEAYVHGVPVDWAEWFAGGGARRVDLPTYAFQHHHYWTEMPGPRLGDAVLAGLGRAEHPLLGAAVELADGDRTVFTGRLSLKGQPWTADHAVFGTPLLPGTAFVELALWVGERLETPRVDELVLESPLLLSDTAPVRLQVVVDDTDEQGRRTVRFFSRAEQSDDAEWMRHATAVLGGTPQPEFDLGAWPPVGAEPVELDGAYEKMAATGFGYGPAFRGLRAAWRRGDEVFTEVEMDPGSGAHGDGFMAHPALLDAALHGAGLLPGTQDGGVRLPFSWSGVTAYATGATSLRVRLSTTGDGGLSLHAVDAIGSPVVAVEQLVLRPVSADQLASPSAAAPDALLRVDWPELPVPTPVPGTYVWLDPEAAGDRPGFGTPAELDAWLGAGNPVPGAAVACCPVLADNDGTSAEAAERAVIWGLELVRNWAAGTRLADLPLVVVTRGAAPVPGTPADATGTAHAALVGLLRSAQAEDPGRLVLVDVGADDASAAPAVLDQAVLDLALAAAEPEVAVRDGKVYGRRLGRAAVGPDVLAEPAGCDQWRLDVTEPGSFGNLALVPDAEATGVLAAGQVRVAVRAAGLNFRDTLIALGMYPDRARLGSEGCGVVMEVGPGVEWPAPGDRVMGTFDTPFAPRSVADARLLAPVPDDWTDVQGASATVAFLTAYHGLADLGGLCAGQRVLIHAGAGGVGSAAVQLARRLGAEVFATASRPKWAALRAAGLDDAHIADSRTLDFHDAFLDATGGRGMDVVLNCLAGEFTDASLRLTARGGRFVEMGKTDLRDPGRLAADHPGVAYRPFDLADPGPERIQEILRQLGTLFVEGALTPPPATTWDIYHAPEAFRALARATLVGKAVLTLPPAGFAPGETVLITGGTGTLGALVARHLVERHGARHLILLSRTGPESSGAGALRVELATAGADVEVVAGDIGDPDAPARLHKAVTALGRRLVGVVHCAGTTDDGAIGSLTPDRLTAVLRPKAHGVLNLHRLTELHPHVRQFLLFSSAAATLGSPGQANYAAANAYLDAFTHRRRALGLPAMSVGWGLWEETSGLTAGLAAADHRRLRAGGFRALPTGEALELLDATLLGRVAGPAVVAAPFELPALRALHAREPLPPVLHGLLGAVGTRTRRRAAQETHEPGAVLRRRLAGLPADRRRSVLLSLVRNQVAAVLGHTAPGLVDTERSFREMGFDSLTAVELRNRLNTATGLRFPATLVFDHPRLDALAEHVGTVLLPTADQTAGAAEGSGREAEIRSLILSVPLARLRENGLLDQLLALAEGAVAPAGPVEAAGGQQGEIGDMDAAELVEMARSLSTEWK</sequence>
<feature type="domain" description="PKS/mFAS DH" evidence="7">
    <location>
        <begin position="63"/>
        <end position="336"/>
    </location>
</feature>
<dbReference type="InterPro" id="IPR013968">
    <property type="entry name" value="PKS_KR"/>
</dbReference>
<dbReference type="SMART" id="SM00822">
    <property type="entry name" value="PKS_KR"/>
    <property type="match status" value="1"/>
</dbReference>
<dbReference type="InterPro" id="IPR011032">
    <property type="entry name" value="GroES-like_sf"/>
</dbReference>
<feature type="active site" description="Proton donor; for dehydratase activity" evidence="5">
    <location>
        <position position="259"/>
    </location>
</feature>
<dbReference type="InterPro" id="IPR055123">
    <property type="entry name" value="SpnB-like_Rossmann"/>
</dbReference>
<accession>A0A6B3C4Z8</accession>
<dbReference type="Gene3D" id="3.40.50.11460">
    <property type="match status" value="1"/>
</dbReference>
<dbReference type="SMART" id="SM01294">
    <property type="entry name" value="PKS_PP_betabranch"/>
    <property type="match status" value="1"/>
</dbReference>
<dbReference type="GO" id="GO:0017000">
    <property type="term" value="P:antibiotic biosynthetic process"/>
    <property type="evidence" value="ECO:0007669"/>
    <property type="project" value="UniProtKB-ARBA"/>
</dbReference>
<dbReference type="InterPro" id="IPR020807">
    <property type="entry name" value="PKS_DH"/>
</dbReference>
<keyword evidence="2" id="KW-0597">Phosphoprotein</keyword>
<feature type="non-terminal residue" evidence="8">
    <location>
        <position position="1"/>
    </location>
</feature>
<dbReference type="PROSITE" id="PS00012">
    <property type="entry name" value="PHOSPHOPANTETHEINE"/>
    <property type="match status" value="1"/>
</dbReference>
<dbReference type="InterPro" id="IPR002364">
    <property type="entry name" value="Quin_OxRdtase/zeta-crystal_CS"/>
</dbReference>
<dbReference type="InterPro" id="IPR009081">
    <property type="entry name" value="PP-bd_ACP"/>
</dbReference>
<feature type="domain" description="Carrier" evidence="6">
    <location>
        <begin position="1159"/>
        <end position="1234"/>
    </location>
</feature>
<dbReference type="GO" id="GO:0008270">
    <property type="term" value="F:zinc ion binding"/>
    <property type="evidence" value="ECO:0007669"/>
    <property type="project" value="InterPro"/>
</dbReference>
<dbReference type="InterPro" id="IPR057326">
    <property type="entry name" value="KR_dom"/>
</dbReference>
<dbReference type="Pfam" id="PF08240">
    <property type="entry name" value="ADH_N"/>
    <property type="match status" value="1"/>
</dbReference>
<feature type="region of interest" description="N-terminal hotdog fold" evidence="5">
    <location>
        <begin position="63"/>
        <end position="187"/>
    </location>
</feature>
<dbReference type="InterPro" id="IPR020806">
    <property type="entry name" value="PKS_PP-bd"/>
</dbReference>
<dbReference type="InterPro" id="IPR049552">
    <property type="entry name" value="PKS_DH_N"/>
</dbReference>
<dbReference type="SUPFAM" id="SSF50129">
    <property type="entry name" value="GroES-like"/>
    <property type="match status" value="1"/>
</dbReference>
<proteinExistence type="predicted"/>
<evidence type="ECO:0000256" key="3">
    <source>
        <dbReference type="ARBA" id="ARBA00022679"/>
    </source>
</evidence>
<gene>
    <name evidence="8" type="ORF">G3I71_39965</name>
</gene>
<evidence type="ECO:0000256" key="1">
    <source>
        <dbReference type="ARBA" id="ARBA00022450"/>
    </source>
</evidence>
<evidence type="ECO:0000259" key="7">
    <source>
        <dbReference type="PROSITE" id="PS52019"/>
    </source>
</evidence>
<organism evidence="8">
    <name type="scientific">Streptomyces sp. SID12501</name>
    <dbReference type="NCBI Taxonomy" id="2706042"/>
    <lineage>
        <taxon>Bacteria</taxon>
        <taxon>Bacillati</taxon>
        <taxon>Actinomycetota</taxon>
        <taxon>Actinomycetes</taxon>
        <taxon>Kitasatosporales</taxon>
        <taxon>Streptomycetaceae</taxon>
        <taxon>Streptomyces</taxon>
    </lineage>
</organism>
<dbReference type="SUPFAM" id="SSF51735">
    <property type="entry name" value="NAD(P)-binding Rossmann-fold domains"/>
    <property type="match status" value="3"/>
</dbReference>
<dbReference type="Gene3D" id="3.40.50.720">
    <property type="entry name" value="NAD(P)-binding Rossmann-like Domain"/>
    <property type="match status" value="1"/>
</dbReference>
<dbReference type="Gene3D" id="3.30.70.3290">
    <property type="match status" value="1"/>
</dbReference>
<dbReference type="RefSeq" id="WP_164322931.1">
    <property type="nucleotide sequence ID" value="NZ_JAAGLU010000049.1"/>
</dbReference>
<dbReference type="Gene3D" id="3.10.129.110">
    <property type="entry name" value="Polyketide synthase dehydratase"/>
    <property type="match status" value="1"/>
</dbReference>
<keyword evidence="1" id="KW-0596">Phosphopantetheine</keyword>
<dbReference type="CDD" id="cd05195">
    <property type="entry name" value="enoyl_red"/>
    <property type="match status" value="1"/>
</dbReference>
<evidence type="ECO:0000256" key="5">
    <source>
        <dbReference type="PROSITE-ProRule" id="PRU01363"/>
    </source>
</evidence>
<evidence type="ECO:0000256" key="4">
    <source>
        <dbReference type="ARBA" id="ARBA00023268"/>
    </source>
</evidence>
<feature type="active site" description="Proton acceptor; for dehydratase activity" evidence="5">
    <location>
        <position position="95"/>
    </location>
</feature>
<dbReference type="GO" id="GO:0031177">
    <property type="term" value="F:phosphopantetheine binding"/>
    <property type="evidence" value="ECO:0007669"/>
    <property type="project" value="InterPro"/>
</dbReference>
<dbReference type="Pfam" id="PF13602">
    <property type="entry name" value="ADH_zinc_N_2"/>
    <property type="match status" value="1"/>
</dbReference>
<keyword evidence="4" id="KW-0511">Multifunctional enzyme</keyword>
<comment type="caution">
    <text evidence="8">The sequence shown here is derived from an EMBL/GenBank/DDBJ whole genome shotgun (WGS) entry which is preliminary data.</text>
</comment>
<dbReference type="Pfam" id="PF00550">
    <property type="entry name" value="PP-binding"/>
    <property type="match status" value="1"/>
</dbReference>
<dbReference type="InterPro" id="IPR049900">
    <property type="entry name" value="PKS_mFAS_DH"/>
</dbReference>
<dbReference type="FunFam" id="3.40.50.720:FF:000209">
    <property type="entry name" value="Polyketide synthase Pks12"/>
    <property type="match status" value="1"/>
</dbReference>
<dbReference type="GO" id="GO:0004312">
    <property type="term" value="F:fatty acid synthase activity"/>
    <property type="evidence" value="ECO:0007669"/>
    <property type="project" value="TreeGrafter"/>
</dbReference>
<dbReference type="InterPro" id="IPR006162">
    <property type="entry name" value="Ppantetheine_attach_site"/>
</dbReference>
<dbReference type="Pfam" id="PF14765">
    <property type="entry name" value="PS-DH"/>
    <property type="match status" value="1"/>
</dbReference>
<evidence type="ECO:0000259" key="6">
    <source>
        <dbReference type="PROSITE" id="PS50075"/>
    </source>
</evidence>
<dbReference type="SMART" id="SM00826">
    <property type="entry name" value="PKS_DH"/>
    <property type="match status" value="1"/>
</dbReference>
<dbReference type="InterPro" id="IPR042104">
    <property type="entry name" value="PKS_dehydratase_sf"/>
</dbReference>
<dbReference type="FunFam" id="1.10.1200.10:FF:000007">
    <property type="entry name" value="Probable polyketide synthase pks17"/>
    <property type="match status" value="1"/>
</dbReference>
<dbReference type="InterPro" id="IPR050091">
    <property type="entry name" value="PKS_NRPS_Biosynth_Enz"/>
</dbReference>
<evidence type="ECO:0000313" key="8">
    <source>
        <dbReference type="EMBL" id="NEC91823.1"/>
    </source>
</evidence>
<dbReference type="Pfam" id="PF21089">
    <property type="entry name" value="PKS_DH_N"/>
    <property type="match status" value="1"/>
</dbReference>
<dbReference type="InterPro" id="IPR036736">
    <property type="entry name" value="ACP-like_sf"/>
</dbReference>
<keyword evidence="3" id="KW-0808">Transferase</keyword>